<protein>
    <recommendedName>
        <fullName evidence="2">Pyridoxal phosphate homeostasis protein</fullName>
        <shortName evidence="2">PLP homeostasis protein</shortName>
    </recommendedName>
</protein>
<dbReference type="Proteomes" id="UP001163846">
    <property type="component" value="Unassembled WGS sequence"/>
</dbReference>
<feature type="domain" description="Alanine racemase N-terminal" evidence="5">
    <location>
        <begin position="102"/>
        <end position="281"/>
    </location>
</feature>
<proteinExistence type="inferred from homology"/>
<feature type="compositionally biased region" description="Low complexity" evidence="4">
    <location>
        <begin position="41"/>
        <end position="55"/>
    </location>
</feature>
<accession>A0AA38UCN1</accession>
<dbReference type="InterPro" id="IPR011078">
    <property type="entry name" value="PyrdxlP_homeostasis"/>
</dbReference>
<comment type="similarity">
    <text evidence="2 3">Belongs to the pyridoxal phosphate-binding protein YggS/PROSC family.</text>
</comment>
<evidence type="ECO:0000256" key="4">
    <source>
        <dbReference type="SAM" id="MobiDB-lite"/>
    </source>
</evidence>
<dbReference type="HAMAP" id="MF_02087">
    <property type="entry name" value="PLP_homeostasis"/>
    <property type="match status" value="1"/>
</dbReference>
<comment type="function">
    <text evidence="2">Pyridoxal 5'-phosphate (PLP)-binding protein, which may be involved in intracellular homeostatic regulation of pyridoxal 5'-phosphate (PLP), the active form of vitamin B6.</text>
</comment>
<dbReference type="PROSITE" id="PS01211">
    <property type="entry name" value="UPF0001"/>
    <property type="match status" value="1"/>
</dbReference>
<dbReference type="InterPro" id="IPR001608">
    <property type="entry name" value="Ala_racemase_N"/>
</dbReference>
<name>A0AA38UCN1_9AGAR</name>
<dbReference type="AlphaFoldDB" id="A0AA38UCN1"/>
<evidence type="ECO:0000256" key="1">
    <source>
        <dbReference type="ARBA" id="ARBA00022898"/>
    </source>
</evidence>
<evidence type="ECO:0000256" key="2">
    <source>
        <dbReference type="HAMAP-Rule" id="MF_03225"/>
    </source>
</evidence>
<comment type="caution">
    <text evidence="6">The sequence shown here is derived from an EMBL/GenBank/DDBJ whole genome shotgun (WGS) entry which is preliminary data.</text>
</comment>
<dbReference type="SUPFAM" id="SSF51419">
    <property type="entry name" value="PLP-binding barrel"/>
    <property type="match status" value="1"/>
</dbReference>
<dbReference type="PANTHER" id="PTHR10146">
    <property type="entry name" value="PROLINE SYNTHETASE CO-TRANSCRIBED BACTERIAL HOMOLOG PROTEIN"/>
    <property type="match status" value="1"/>
</dbReference>
<keyword evidence="7" id="KW-1185">Reference proteome</keyword>
<dbReference type="GO" id="GO:0030170">
    <property type="term" value="F:pyridoxal phosphate binding"/>
    <property type="evidence" value="ECO:0007669"/>
    <property type="project" value="UniProtKB-UniRule"/>
</dbReference>
<dbReference type="PANTHER" id="PTHR10146:SF14">
    <property type="entry name" value="PYRIDOXAL PHOSPHATE HOMEOSTASIS PROTEIN"/>
    <property type="match status" value="1"/>
</dbReference>
<feature type="modified residue" description="N6-(pyridoxal phosphate)lysine" evidence="2">
    <location>
        <position position="109"/>
    </location>
</feature>
<dbReference type="InterPro" id="IPR029066">
    <property type="entry name" value="PLP-binding_barrel"/>
</dbReference>
<evidence type="ECO:0000259" key="5">
    <source>
        <dbReference type="Pfam" id="PF01168"/>
    </source>
</evidence>
<evidence type="ECO:0000313" key="6">
    <source>
        <dbReference type="EMBL" id="KAJ3833567.1"/>
    </source>
</evidence>
<evidence type="ECO:0000313" key="7">
    <source>
        <dbReference type="Proteomes" id="UP001163846"/>
    </source>
</evidence>
<dbReference type="EMBL" id="MU806671">
    <property type="protein sequence ID" value="KAJ3833567.1"/>
    <property type="molecule type" value="Genomic_DNA"/>
</dbReference>
<dbReference type="CDD" id="cd06822">
    <property type="entry name" value="PLPDE_III_YBL036c_euk"/>
    <property type="match status" value="1"/>
</dbReference>
<gene>
    <name evidence="6" type="ORF">F5878DRAFT_632558</name>
</gene>
<organism evidence="6 7">
    <name type="scientific">Lentinula raphanica</name>
    <dbReference type="NCBI Taxonomy" id="153919"/>
    <lineage>
        <taxon>Eukaryota</taxon>
        <taxon>Fungi</taxon>
        <taxon>Dikarya</taxon>
        <taxon>Basidiomycota</taxon>
        <taxon>Agaricomycotina</taxon>
        <taxon>Agaricomycetes</taxon>
        <taxon>Agaricomycetidae</taxon>
        <taxon>Agaricales</taxon>
        <taxon>Marasmiineae</taxon>
        <taxon>Omphalotaceae</taxon>
        <taxon>Lentinula</taxon>
    </lineage>
</organism>
<dbReference type="NCBIfam" id="TIGR00044">
    <property type="entry name" value="YggS family pyridoxal phosphate-dependent enzyme"/>
    <property type="match status" value="1"/>
</dbReference>
<dbReference type="Gene3D" id="3.20.20.10">
    <property type="entry name" value="Alanine racemase"/>
    <property type="match status" value="1"/>
</dbReference>
<keyword evidence="1 2" id="KW-0663">Pyridoxal phosphate</keyword>
<evidence type="ECO:0000256" key="3">
    <source>
        <dbReference type="RuleBase" id="RU004514"/>
    </source>
</evidence>
<sequence length="353" mass="38646">MTFLSSTFHSPRPNLRIRQTLRLLVHNSLPPPLTHNHRLLSSSSSKSQKSMSASSNTNIPKATPDRASEIRESLAEIRARIAAATEATETPGSGLSFNGKTRKLVAVSKYKPSSDILVCYECGQRDFGENYVQELVDKAKELPPEIQWHFIGTLQSNKSKLLASVPNLHTVQTVSSLKIANALHKALPSNRTSPLNVLLQINTSGEDSKSGLPPLTLSSLDPNRPQLSELQTLAKHIITSCPNLRLQGLMTIGALDLSLHANAAEQNADFERLKETRECLERWLEKEFPGDDGDDELKRKSWGDESTGRLLLSMGMSSDFEAALKAGSDIVRVGTGIFGGRKTKEETKNAPSS</sequence>
<reference evidence="6" key="1">
    <citation type="submission" date="2022-08" db="EMBL/GenBank/DDBJ databases">
        <authorList>
            <consortium name="DOE Joint Genome Institute"/>
            <person name="Min B."/>
            <person name="Riley R."/>
            <person name="Sierra-Patev S."/>
            <person name="Naranjo-Ortiz M."/>
            <person name="Looney B."/>
            <person name="Konkel Z."/>
            <person name="Slot J.C."/>
            <person name="Sakamoto Y."/>
            <person name="Steenwyk J.L."/>
            <person name="Rokas A."/>
            <person name="Carro J."/>
            <person name="Camarero S."/>
            <person name="Ferreira P."/>
            <person name="Molpeceres G."/>
            <person name="Ruiz-Duenas F.J."/>
            <person name="Serrano A."/>
            <person name="Henrissat B."/>
            <person name="Drula E."/>
            <person name="Hughes K.W."/>
            <person name="Mata J.L."/>
            <person name="Ishikawa N.K."/>
            <person name="Vargas-Isla R."/>
            <person name="Ushijima S."/>
            <person name="Smith C.A."/>
            <person name="Ahrendt S."/>
            <person name="Andreopoulos W."/>
            <person name="He G."/>
            <person name="Labutti K."/>
            <person name="Lipzen A."/>
            <person name="Ng V."/>
            <person name="Sandor L."/>
            <person name="Barry K."/>
            <person name="Martinez A.T."/>
            <person name="Xiao Y."/>
            <person name="Gibbons J.G."/>
            <person name="Terashima K."/>
            <person name="Hibbett D.S."/>
            <person name="Grigoriev I.V."/>
        </authorList>
    </citation>
    <scope>NUCLEOTIDE SEQUENCE</scope>
    <source>
        <strain evidence="6">TFB9207</strain>
    </source>
</reference>
<dbReference type="Pfam" id="PF01168">
    <property type="entry name" value="Ala_racemase_N"/>
    <property type="match status" value="1"/>
</dbReference>
<feature type="region of interest" description="Disordered" evidence="4">
    <location>
        <begin position="32"/>
        <end position="68"/>
    </location>
</feature>